<reference evidence="2" key="1">
    <citation type="submission" date="2020-05" db="EMBL/GenBank/DDBJ databases">
        <title>Mycena genomes resolve the evolution of fungal bioluminescence.</title>
        <authorList>
            <person name="Tsai I.J."/>
        </authorList>
    </citation>
    <scope>NUCLEOTIDE SEQUENCE</scope>
    <source>
        <strain evidence="2">171206Taipei</strain>
    </source>
</reference>
<evidence type="ECO:0000313" key="2">
    <source>
        <dbReference type="EMBL" id="KAF7301705.1"/>
    </source>
</evidence>
<accession>A0A8H6SPP8</accession>
<keyword evidence="1" id="KW-1133">Transmembrane helix</keyword>
<keyword evidence="1" id="KW-0812">Transmembrane</keyword>
<dbReference type="GeneID" id="59346577"/>
<comment type="caution">
    <text evidence="2">The sequence shown here is derived from an EMBL/GenBank/DDBJ whole genome shotgun (WGS) entry which is preliminary data.</text>
</comment>
<dbReference type="Proteomes" id="UP000636479">
    <property type="component" value="Unassembled WGS sequence"/>
</dbReference>
<dbReference type="EMBL" id="JACAZF010000006">
    <property type="protein sequence ID" value="KAF7301705.1"/>
    <property type="molecule type" value="Genomic_DNA"/>
</dbReference>
<dbReference type="OrthoDB" id="3251775at2759"/>
<keyword evidence="3" id="KW-1185">Reference proteome</keyword>
<dbReference type="RefSeq" id="XP_037219705.1">
    <property type="nucleotide sequence ID" value="XM_037364061.1"/>
</dbReference>
<gene>
    <name evidence="2" type="ORF">MIND_00736000</name>
</gene>
<sequence length="88" mass="9750">MTAFFIQTTASTVLAILASYQLQPYTSYLSLVHMCVISHKPWSLPATTGSLAAFGLFIILMTLWNALDKPYRKQADVVESLIQDGARI</sequence>
<keyword evidence="1" id="KW-0472">Membrane</keyword>
<evidence type="ECO:0000313" key="3">
    <source>
        <dbReference type="Proteomes" id="UP000636479"/>
    </source>
</evidence>
<proteinExistence type="predicted"/>
<organism evidence="2 3">
    <name type="scientific">Mycena indigotica</name>
    <dbReference type="NCBI Taxonomy" id="2126181"/>
    <lineage>
        <taxon>Eukaryota</taxon>
        <taxon>Fungi</taxon>
        <taxon>Dikarya</taxon>
        <taxon>Basidiomycota</taxon>
        <taxon>Agaricomycotina</taxon>
        <taxon>Agaricomycetes</taxon>
        <taxon>Agaricomycetidae</taxon>
        <taxon>Agaricales</taxon>
        <taxon>Marasmiineae</taxon>
        <taxon>Mycenaceae</taxon>
        <taxon>Mycena</taxon>
    </lineage>
</organism>
<name>A0A8H6SPP8_9AGAR</name>
<feature type="transmembrane region" description="Helical" evidence="1">
    <location>
        <begin position="42"/>
        <end position="64"/>
    </location>
</feature>
<protein>
    <submittedName>
        <fullName evidence="2">Uncharacterized protein</fullName>
    </submittedName>
</protein>
<evidence type="ECO:0000256" key="1">
    <source>
        <dbReference type="SAM" id="Phobius"/>
    </source>
</evidence>
<dbReference type="AlphaFoldDB" id="A0A8H6SPP8"/>